<dbReference type="VEuPathDB" id="PiroplasmaDB:TA15915"/>
<evidence type="ECO:0000256" key="1">
    <source>
        <dbReference type="SAM" id="Coils"/>
    </source>
</evidence>
<dbReference type="EMBL" id="UIVT01000002">
    <property type="protein sequence ID" value="SVP90532.1"/>
    <property type="molecule type" value="Genomic_DNA"/>
</dbReference>
<evidence type="ECO:0000313" key="2">
    <source>
        <dbReference type="EMBL" id="SVP90532.1"/>
    </source>
</evidence>
<evidence type="ECO:0000313" key="3">
    <source>
        <dbReference type="EMBL" id="SVP91029.1"/>
    </source>
</evidence>
<dbReference type="EMBL" id="UIVS01000002">
    <property type="protein sequence ID" value="SVP91029.1"/>
    <property type="molecule type" value="Genomic_DNA"/>
</dbReference>
<dbReference type="AlphaFoldDB" id="A0A3B0N0J0"/>
<reference evidence="3" key="1">
    <citation type="submission" date="2018-07" db="EMBL/GenBank/DDBJ databases">
        <authorList>
            <person name="Quirk P.G."/>
            <person name="Krulwich T.A."/>
        </authorList>
    </citation>
    <scope>NUCLEOTIDE SEQUENCE</scope>
    <source>
        <strain evidence="3">Anand</strain>
    </source>
</reference>
<organism evidence="3">
    <name type="scientific">Theileria annulata</name>
    <dbReference type="NCBI Taxonomy" id="5874"/>
    <lineage>
        <taxon>Eukaryota</taxon>
        <taxon>Sar</taxon>
        <taxon>Alveolata</taxon>
        <taxon>Apicomplexa</taxon>
        <taxon>Aconoidasida</taxon>
        <taxon>Piroplasmida</taxon>
        <taxon>Theileriidae</taxon>
        <taxon>Theileria</taxon>
    </lineage>
</organism>
<accession>A0A3B0N0J0</accession>
<keyword evidence="1" id="KW-0175">Coiled coil</keyword>
<proteinExistence type="predicted"/>
<sequence>MNSELNIKGTRLSGRVWKGTSKPVRSIISKSFKKMSKDKIRGKWLKSKLIKEEMEEIKKEAKELIEKDKEEKKKRAKVIKDKRKKKIENEIRSAGKNLIVIGQKKFSKMSKKARKGLTKLTPEMIAILKSNKRL</sequence>
<name>A0A3B0N0J0_THEAN</name>
<protein>
    <submittedName>
        <fullName evidence="3">Uncharacterized protein</fullName>
    </submittedName>
</protein>
<feature type="coiled-coil region" evidence="1">
    <location>
        <begin position="47"/>
        <end position="82"/>
    </location>
</feature>
<gene>
    <name evidence="2" type="ORF">TAT_000124100</name>
    <name evidence="3" type="ORF">TAV_000124200</name>
</gene>